<evidence type="ECO:0008006" key="5">
    <source>
        <dbReference type="Google" id="ProtNLM"/>
    </source>
</evidence>
<keyword evidence="2" id="KW-1133">Transmembrane helix</keyword>
<protein>
    <recommendedName>
        <fullName evidence="5">Transmembrane protein</fullName>
    </recommendedName>
</protein>
<dbReference type="Gene3D" id="2.60.120.260">
    <property type="entry name" value="Galactose-binding domain-like"/>
    <property type="match status" value="1"/>
</dbReference>
<dbReference type="Proteomes" id="UP000724874">
    <property type="component" value="Unassembled WGS sequence"/>
</dbReference>
<dbReference type="OrthoDB" id="3052647at2759"/>
<dbReference type="EMBL" id="JADNYJ010000036">
    <property type="protein sequence ID" value="KAF8902423.1"/>
    <property type="molecule type" value="Genomic_DNA"/>
</dbReference>
<proteinExistence type="predicted"/>
<accession>A0A9P5NQ16</accession>
<keyword evidence="4" id="KW-1185">Reference proteome</keyword>
<sequence length="348" mass="37642">MPASTARQVVIDDSNTQLIQYSSGWQPYASNNLDDHGNFGPTLDSTLHGTNTNGTFAFDFSDPDIAYQGFWTNTDNATITNTDGSSATVKFTGINVQWYGILSHEFSNANSPASYSIDGGPEYPLVIDGSLGGQQVELLNQRVFETPVLPFGPHNITVRFDSPSGTSTPLTLTHLFIQNGTLTSPAPSSTLPASTPPSASSLSRSGVSKKTNVAAIVGGLLGSLLFFCLLAFIFFQYQKHRNAKWKPTVSNPFRHRRSIPRPIETASVSTLSIFGPSENPPLPVYHLGSQKLDCQPQSGGSRHVRESRLTSEPVNLDENASYYGGYQTWGQAKALEAAAGSRQRDSYI</sequence>
<name>A0A9P5NQ16_GYMJU</name>
<feature type="compositionally biased region" description="Low complexity" evidence="1">
    <location>
        <begin position="186"/>
        <end position="203"/>
    </location>
</feature>
<organism evidence="3 4">
    <name type="scientific">Gymnopilus junonius</name>
    <name type="common">Spectacular rustgill mushroom</name>
    <name type="synonym">Gymnopilus spectabilis subsp. junonius</name>
    <dbReference type="NCBI Taxonomy" id="109634"/>
    <lineage>
        <taxon>Eukaryota</taxon>
        <taxon>Fungi</taxon>
        <taxon>Dikarya</taxon>
        <taxon>Basidiomycota</taxon>
        <taxon>Agaricomycotina</taxon>
        <taxon>Agaricomycetes</taxon>
        <taxon>Agaricomycetidae</taxon>
        <taxon>Agaricales</taxon>
        <taxon>Agaricineae</taxon>
        <taxon>Hymenogastraceae</taxon>
        <taxon>Gymnopilus</taxon>
    </lineage>
</organism>
<evidence type="ECO:0000256" key="2">
    <source>
        <dbReference type="SAM" id="Phobius"/>
    </source>
</evidence>
<gene>
    <name evidence="3" type="ORF">CPB84DRAFT_1846351</name>
</gene>
<feature type="region of interest" description="Disordered" evidence="1">
    <location>
        <begin position="186"/>
        <end position="205"/>
    </location>
</feature>
<dbReference type="AlphaFoldDB" id="A0A9P5NQ16"/>
<comment type="caution">
    <text evidence="3">The sequence shown here is derived from an EMBL/GenBank/DDBJ whole genome shotgun (WGS) entry which is preliminary data.</text>
</comment>
<evidence type="ECO:0000313" key="4">
    <source>
        <dbReference type="Proteomes" id="UP000724874"/>
    </source>
</evidence>
<feature type="transmembrane region" description="Helical" evidence="2">
    <location>
        <begin position="213"/>
        <end position="235"/>
    </location>
</feature>
<keyword evidence="2" id="KW-0812">Transmembrane</keyword>
<keyword evidence="2" id="KW-0472">Membrane</keyword>
<evidence type="ECO:0000313" key="3">
    <source>
        <dbReference type="EMBL" id="KAF8902423.1"/>
    </source>
</evidence>
<reference evidence="3" key="1">
    <citation type="submission" date="2020-11" db="EMBL/GenBank/DDBJ databases">
        <authorList>
            <consortium name="DOE Joint Genome Institute"/>
            <person name="Ahrendt S."/>
            <person name="Riley R."/>
            <person name="Andreopoulos W."/>
            <person name="LaButti K."/>
            <person name="Pangilinan J."/>
            <person name="Ruiz-duenas F.J."/>
            <person name="Barrasa J.M."/>
            <person name="Sanchez-Garcia M."/>
            <person name="Camarero S."/>
            <person name="Miyauchi S."/>
            <person name="Serrano A."/>
            <person name="Linde D."/>
            <person name="Babiker R."/>
            <person name="Drula E."/>
            <person name="Ayuso-Fernandez I."/>
            <person name="Pacheco R."/>
            <person name="Padilla G."/>
            <person name="Ferreira P."/>
            <person name="Barriuso J."/>
            <person name="Kellner H."/>
            <person name="Castanera R."/>
            <person name="Alfaro M."/>
            <person name="Ramirez L."/>
            <person name="Pisabarro A.G."/>
            <person name="Kuo A."/>
            <person name="Tritt A."/>
            <person name="Lipzen A."/>
            <person name="He G."/>
            <person name="Yan M."/>
            <person name="Ng V."/>
            <person name="Cullen D."/>
            <person name="Martin F."/>
            <person name="Rosso M.-N."/>
            <person name="Henrissat B."/>
            <person name="Hibbett D."/>
            <person name="Martinez A.T."/>
            <person name="Grigoriev I.V."/>
        </authorList>
    </citation>
    <scope>NUCLEOTIDE SEQUENCE</scope>
    <source>
        <strain evidence="3">AH 44721</strain>
    </source>
</reference>
<evidence type="ECO:0000256" key="1">
    <source>
        <dbReference type="SAM" id="MobiDB-lite"/>
    </source>
</evidence>